<reference evidence="1 2" key="1">
    <citation type="journal article" date="2017" name="Nat. Commun.">
        <title>In situ click chemistry generation of cyclooxygenase-2 inhibitors.</title>
        <authorList>
            <person name="Bhardwaj A."/>
            <person name="Kaur J."/>
            <person name="Wuest M."/>
            <person name="Wuest F."/>
        </authorList>
    </citation>
    <scope>NUCLEOTIDE SEQUENCE [LARGE SCALE GENOMIC DNA]</scope>
    <source>
        <strain evidence="1">S2_012_000_R3_94</strain>
    </source>
</reference>
<organism evidence="1 2">
    <name type="scientific">Paracoccus denitrificans</name>
    <dbReference type="NCBI Taxonomy" id="266"/>
    <lineage>
        <taxon>Bacteria</taxon>
        <taxon>Pseudomonadati</taxon>
        <taxon>Pseudomonadota</taxon>
        <taxon>Alphaproteobacteria</taxon>
        <taxon>Rhodobacterales</taxon>
        <taxon>Paracoccaceae</taxon>
        <taxon>Paracoccus</taxon>
    </lineage>
</organism>
<dbReference type="SUPFAM" id="SSF74650">
    <property type="entry name" value="Galactose mutarotase-like"/>
    <property type="match status" value="1"/>
</dbReference>
<dbReference type="InterPro" id="IPR011013">
    <property type="entry name" value="Gal_mutarotase_sf_dom"/>
</dbReference>
<dbReference type="GO" id="GO:0030246">
    <property type="term" value="F:carbohydrate binding"/>
    <property type="evidence" value="ECO:0007669"/>
    <property type="project" value="InterPro"/>
</dbReference>
<proteinExistence type="predicted"/>
<evidence type="ECO:0000313" key="2">
    <source>
        <dbReference type="Proteomes" id="UP000315344"/>
    </source>
</evidence>
<dbReference type="InterPro" id="IPR008183">
    <property type="entry name" value="Aldose_1/G6P_1-epimerase"/>
</dbReference>
<sequence>MLTLHNDHLRITVSPQGGAVTSARTVAGRDFLRPLLGPFSVRATACYPLVPLGNRVGGNRFTFDGRTYALRPNATDPLYLHGDGWLSDWTVEQAGKTRADLLLETRAPDLGVHTYRARQTFLLRQNCLRIEMEVTNLAPDAMPFGLGLHPFMPHNDAEITFSAAAFWTEGEGSLPLIRRPVAGMIDFSAGQGIPDMWLNNAYEGWDGRASVRWPDGIGLEIRADPIFRHLMVYAPDTDRSFFCLEPMTHLPNAVNRPDMPAMDVLAQGQSLSGAVEFTLMS</sequence>
<protein>
    <submittedName>
        <fullName evidence="1">Aldose 1-epimerase</fullName>
    </submittedName>
</protein>
<accession>A0A533I1F0</accession>
<dbReference type="InterPro" id="IPR014718">
    <property type="entry name" value="GH-type_carb-bd"/>
</dbReference>
<comment type="caution">
    <text evidence="1">The sequence shown here is derived from an EMBL/GenBank/DDBJ whole genome shotgun (WGS) entry which is preliminary data.</text>
</comment>
<dbReference type="Gene3D" id="2.70.98.10">
    <property type="match status" value="1"/>
</dbReference>
<dbReference type="Pfam" id="PF01263">
    <property type="entry name" value="Aldose_epim"/>
    <property type="match status" value="1"/>
</dbReference>
<dbReference type="CDD" id="cd09021">
    <property type="entry name" value="Aldose_epim_Ec_YphB"/>
    <property type="match status" value="1"/>
</dbReference>
<dbReference type="EMBL" id="VAFL01000025">
    <property type="protein sequence ID" value="TKW64164.1"/>
    <property type="molecule type" value="Genomic_DNA"/>
</dbReference>
<name>A0A533I1F0_PARDE</name>
<gene>
    <name evidence="1" type="ORF">DI616_18765</name>
</gene>
<evidence type="ECO:0000313" key="1">
    <source>
        <dbReference type="EMBL" id="TKW64164.1"/>
    </source>
</evidence>
<dbReference type="GO" id="GO:0005975">
    <property type="term" value="P:carbohydrate metabolic process"/>
    <property type="evidence" value="ECO:0007669"/>
    <property type="project" value="InterPro"/>
</dbReference>
<dbReference type="AlphaFoldDB" id="A0A533I1F0"/>
<dbReference type="Proteomes" id="UP000315344">
    <property type="component" value="Unassembled WGS sequence"/>
</dbReference>
<dbReference type="GO" id="GO:0016853">
    <property type="term" value="F:isomerase activity"/>
    <property type="evidence" value="ECO:0007669"/>
    <property type="project" value="InterPro"/>
</dbReference>